<dbReference type="EMBL" id="QDHA01000002">
    <property type="protein sequence ID" value="RCJ10394.1"/>
    <property type="molecule type" value="Genomic_DNA"/>
</dbReference>
<dbReference type="Proteomes" id="UP000253501">
    <property type="component" value="Unassembled WGS sequence"/>
</dbReference>
<name>A0A367PS62_CUPNE</name>
<protein>
    <recommendedName>
        <fullName evidence="1">Phasin domain-containing protein</fullName>
    </recommendedName>
</protein>
<dbReference type="AlphaFoldDB" id="A0A367PS62"/>
<dbReference type="Pfam" id="PF09361">
    <property type="entry name" value="Phasin_2"/>
    <property type="match status" value="1"/>
</dbReference>
<comment type="caution">
    <text evidence="2">The sequence shown here is derived from an EMBL/GenBank/DDBJ whole genome shotgun (WGS) entry which is preliminary data.</text>
</comment>
<organism evidence="2 3">
    <name type="scientific">Cupriavidus necator</name>
    <name type="common">Alcaligenes eutrophus</name>
    <name type="synonym">Ralstonia eutropha</name>
    <dbReference type="NCBI Taxonomy" id="106590"/>
    <lineage>
        <taxon>Bacteria</taxon>
        <taxon>Pseudomonadati</taxon>
        <taxon>Pseudomonadota</taxon>
        <taxon>Betaproteobacteria</taxon>
        <taxon>Burkholderiales</taxon>
        <taxon>Burkholderiaceae</taxon>
        <taxon>Cupriavidus</taxon>
    </lineage>
</organism>
<evidence type="ECO:0000313" key="2">
    <source>
        <dbReference type="EMBL" id="RCJ10394.1"/>
    </source>
</evidence>
<sequence length="72" mass="8070">MVGLMDQAFSHFEKLLEWNLQLVPFSLQGSSECTKRMFAMGRPQDLLAMQIALMQFASGQAFSCQPALSIRS</sequence>
<gene>
    <name evidence="2" type="ORF">DDK22_00635</name>
</gene>
<dbReference type="InterPro" id="IPR018968">
    <property type="entry name" value="Phasin"/>
</dbReference>
<evidence type="ECO:0000259" key="1">
    <source>
        <dbReference type="Pfam" id="PF09361"/>
    </source>
</evidence>
<feature type="domain" description="Phasin" evidence="1">
    <location>
        <begin position="1"/>
        <end position="63"/>
    </location>
</feature>
<accession>A0A367PS62</accession>
<evidence type="ECO:0000313" key="3">
    <source>
        <dbReference type="Proteomes" id="UP000253501"/>
    </source>
</evidence>
<reference evidence="2 3" key="1">
    <citation type="submission" date="2018-04" db="EMBL/GenBank/DDBJ databases">
        <title>Cupriavidus necator CR12 genome sequencing and assembly.</title>
        <authorList>
            <person name="Ben Fekih I."/>
            <person name="Mazhar H.S."/>
            <person name="Bello S.K."/>
            <person name="Rensing C."/>
        </authorList>
    </citation>
    <scope>NUCLEOTIDE SEQUENCE [LARGE SCALE GENOMIC DNA]</scope>
    <source>
        <strain evidence="2 3">CR12</strain>
    </source>
</reference>
<proteinExistence type="predicted"/>